<dbReference type="STRING" id="121616.GA0070216_10115"/>
<dbReference type="RefSeq" id="WP_091237198.1">
    <property type="nucleotide sequence ID" value="NZ_FMCU01000001.1"/>
</dbReference>
<organism evidence="1 2">
    <name type="scientific">Micromonospora matsumotoense</name>
    <dbReference type="NCBI Taxonomy" id="121616"/>
    <lineage>
        <taxon>Bacteria</taxon>
        <taxon>Bacillati</taxon>
        <taxon>Actinomycetota</taxon>
        <taxon>Actinomycetes</taxon>
        <taxon>Micromonosporales</taxon>
        <taxon>Micromonosporaceae</taxon>
        <taxon>Micromonospora</taxon>
    </lineage>
</organism>
<dbReference type="AlphaFoldDB" id="A0A1C4TVY0"/>
<sequence>MYDGTEFYTLWGDTWPTDVTDASNHEHEHSPVLMAPVANLLGEPWYLESGSPGGDYVIWLDIKHGKYADGQVGVSPHPAEDGLVRWVIGLVHNSKHPVSNDHELLISETPDAVVARVREFLAEHGIEVQNRIGTVDGPDCDVNASANADPDR</sequence>
<dbReference type="Proteomes" id="UP000198797">
    <property type="component" value="Unassembled WGS sequence"/>
</dbReference>
<evidence type="ECO:0000313" key="2">
    <source>
        <dbReference type="Proteomes" id="UP000198797"/>
    </source>
</evidence>
<evidence type="ECO:0008006" key="3">
    <source>
        <dbReference type="Google" id="ProtNLM"/>
    </source>
</evidence>
<dbReference type="EMBL" id="FMCU01000001">
    <property type="protein sequence ID" value="SCE63593.1"/>
    <property type="molecule type" value="Genomic_DNA"/>
</dbReference>
<evidence type="ECO:0000313" key="1">
    <source>
        <dbReference type="EMBL" id="SCE63593.1"/>
    </source>
</evidence>
<reference evidence="2" key="1">
    <citation type="submission" date="2016-06" db="EMBL/GenBank/DDBJ databases">
        <authorList>
            <person name="Varghese N."/>
            <person name="Submissions Spin"/>
        </authorList>
    </citation>
    <scope>NUCLEOTIDE SEQUENCE [LARGE SCALE GENOMIC DNA]</scope>
    <source>
        <strain evidence="2">DSM 44100</strain>
    </source>
</reference>
<gene>
    <name evidence="1" type="ORF">GA0070216_10115</name>
</gene>
<accession>A0A1C4TVY0</accession>
<keyword evidence="2" id="KW-1185">Reference proteome</keyword>
<proteinExistence type="predicted"/>
<name>A0A1C4TVY0_9ACTN</name>
<protein>
    <recommendedName>
        <fullName evidence="3">Immunity protein Imm1</fullName>
    </recommendedName>
</protein>